<dbReference type="GO" id="GO:0031012">
    <property type="term" value="C:extracellular matrix"/>
    <property type="evidence" value="ECO:0007669"/>
    <property type="project" value="TreeGrafter"/>
</dbReference>
<dbReference type="GO" id="GO:0030198">
    <property type="term" value="P:extracellular matrix organization"/>
    <property type="evidence" value="ECO:0007669"/>
    <property type="project" value="TreeGrafter"/>
</dbReference>
<evidence type="ECO:0000313" key="3">
    <source>
        <dbReference type="Proteomes" id="UP001497623"/>
    </source>
</evidence>
<dbReference type="Pfam" id="PF02469">
    <property type="entry name" value="Fasciclin"/>
    <property type="match status" value="2"/>
</dbReference>
<name>A0AAV2QF96_MEGNR</name>
<feature type="domain" description="FAS1" evidence="1">
    <location>
        <begin position="302"/>
        <end position="441"/>
    </location>
</feature>
<dbReference type="Proteomes" id="UP001497623">
    <property type="component" value="Unassembled WGS sequence"/>
</dbReference>
<dbReference type="SUPFAM" id="SSF82153">
    <property type="entry name" value="FAS1 domain"/>
    <property type="match status" value="3"/>
</dbReference>
<dbReference type="GO" id="GO:0005615">
    <property type="term" value="C:extracellular space"/>
    <property type="evidence" value="ECO:0007669"/>
    <property type="project" value="TreeGrafter"/>
</dbReference>
<feature type="domain" description="FAS1" evidence="1">
    <location>
        <begin position="33"/>
        <end position="167"/>
    </location>
</feature>
<evidence type="ECO:0000259" key="1">
    <source>
        <dbReference type="PROSITE" id="PS50213"/>
    </source>
</evidence>
<reference evidence="2 3" key="1">
    <citation type="submission" date="2024-05" db="EMBL/GenBank/DDBJ databases">
        <authorList>
            <person name="Wallberg A."/>
        </authorList>
    </citation>
    <scope>NUCLEOTIDE SEQUENCE [LARGE SCALE GENOMIC DNA]</scope>
</reference>
<dbReference type="InterPro" id="IPR050904">
    <property type="entry name" value="Adhesion/Biosynth-related"/>
</dbReference>
<dbReference type="PANTHER" id="PTHR10900">
    <property type="entry name" value="PERIOSTIN-RELATED"/>
    <property type="match status" value="1"/>
</dbReference>
<dbReference type="SMART" id="SM00554">
    <property type="entry name" value="FAS1"/>
    <property type="match status" value="2"/>
</dbReference>
<dbReference type="FunFam" id="2.30.180.10:FF:000032">
    <property type="entry name" value="Fasciclin domain-containing protein, putative"/>
    <property type="match status" value="1"/>
</dbReference>
<dbReference type="AlphaFoldDB" id="A0AAV2QF96"/>
<gene>
    <name evidence="2" type="ORF">MNOR_LOCUS11133</name>
</gene>
<dbReference type="PANTHER" id="PTHR10900:SF77">
    <property type="entry name" value="FI19380P1"/>
    <property type="match status" value="1"/>
</dbReference>
<dbReference type="PROSITE" id="PS50213">
    <property type="entry name" value="FAS1"/>
    <property type="match status" value="4"/>
</dbReference>
<accession>A0AAV2QF96</accession>
<protein>
    <recommendedName>
        <fullName evidence="1">FAS1 domain-containing protein</fullName>
    </recommendedName>
</protein>
<keyword evidence="3" id="KW-1185">Reference proteome</keyword>
<dbReference type="InterPro" id="IPR036378">
    <property type="entry name" value="FAS1_dom_sf"/>
</dbReference>
<comment type="caution">
    <text evidence="2">The sequence shown here is derived from an EMBL/GenBank/DDBJ whole genome shotgun (WGS) entry which is preliminary data.</text>
</comment>
<feature type="domain" description="FAS1" evidence="1">
    <location>
        <begin position="171"/>
        <end position="298"/>
    </location>
</feature>
<dbReference type="Gene3D" id="2.30.180.10">
    <property type="entry name" value="FAS1 domain"/>
    <property type="match status" value="3"/>
</dbReference>
<dbReference type="InterPro" id="IPR000782">
    <property type="entry name" value="FAS1_domain"/>
</dbReference>
<organism evidence="2 3">
    <name type="scientific">Meganyctiphanes norvegica</name>
    <name type="common">Northern krill</name>
    <name type="synonym">Thysanopoda norvegica</name>
    <dbReference type="NCBI Taxonomy" id="48144"/>
    <lineage>
        <taxon>Eukaryota</taxon>
        <taxon>Metazoa</taxon>
        <taxon>Ecdysozoa</taxon>
        <taxon>Arthropoda</taxon>
        <taxon>Crustacea</taxon>
        <taxon>Multicrustacea</taxon>
        <taxon>Malacostraca</taxon>
        <taxon>Eumalacostraca</taxon>
        <taxon>Eucarida</taxon>
        <taxon>Euphausiacea</taxon>
        <taxon>Euphausiidae</taxon>
        <taxon>Meganyctiphanes</taxon>
    </lineage>
</organism>
<dbReference type="GO" id="GO:0007155">
    <property type="term" value="P:cell adhesion"/>
    <property type="evidence" value="ECO:0007669"/>
    <property type="project" value="TreeGrafter"/>
</dbReference>
<dbReference type="GO" id="GO:0050839">
    <property type="term" value="F:cell adhesion molecule binding"/>
    <property type="evidence" value="ECO:0007669"/>
    <property type="project" value="TreeGrafter"/>
</dbReference>
<proteinExistence type="predicted"/>
<sequence length="443" mass="49349">MVMFNCVPVNRVDIHGRNGVVHVLSKPMHPAYTHSLNDLIAQDPDLSMFLTLIGYADLLDWIRVSGPLTVFAPTNDALNRLPIRFLDSITYDVKYFDALQALVKNHLVDGFVCSLGLRIQVDLKTLEGEALPLSCDDSYTLNVGPAILTTQDLIAKNGVLHHIDRVLVPPKALSLIQICRRAGATKFIELVRLAKMFDELVSFGPYTMFAPSNEALNGINSSILNDRTSVTQLVLYHLVDGTHASYTLRDNQPIVTLMQNASLRVKVGRKVMTVEDGIVVSKDNLAFNGYVHVIDRVLTPPTISIARVLAVNSTFSRFTALITELGTDVWSELSRGPGPLTLLVVPNQDMDTWASDLFTYYRIINDKTLLTQSLNIHILDDFIMPRGLLNGSHTLLRSRHKPHRPLQLTMQRGFLSLRHTSISNDYLLTTNGIILFCDSLILA</sequence>
<evidence type="ECO:0000313" key="2">
    <source>
        <dbReference type="EMBL" id="CAL4079850.1"/>
    </source>
</evidence>
<feature type="domain" description="FAS1" evidence="1">
    <location>
        <begin position="1"/>
        <end position="28"/>
    </location>
</feature>
<dbReference type="EMBL" id="CAXKWB010005791">
    <property type="protein sequence ID" value="CAL4079850.1"/>
    <property type="molecule type" value="Genomic_DNA"/>
</dbReference>